<keyword evidence="2 6" id="KW-0554">One-carbon metabolism</keyword>
<comment type="catalytic activity">
    <reaction evidence="6">
        <text>(6S)-5,6,7,8-tetrahydrofolate + formate + ATP = (6R)-10-formyltetrahydrofolate + ADP + phosphate</text>
        <dbReference type="Rhea" id="RHEA:20221"/>
        <dbReference type="ChEBI" id="CHEBI:15740"/>
        <dbReference type="ChEBI" id="CHEBI:30616"/>
        <dbReference type="ChEBI" id="CHEBI:43474"/>
        <dbReference type="ChEBI" id="CHEBI:57453"/>
        <dbReference type="ChEBI" id="CHEBI:195366"/>
        <dbReference type="ChEBI" id="CHEBI:456216"/>
        <dbReference type="EC" id="6.3.4.3"/>
    </reaction>
</comment>
<evidence type="ECO:0000256" key="6">
    <source>
        <dbReference type="HAMAP-Rule" id="MF_01543"/>
    </source>
</evidence>
<dbReference type="EC" id="6.3.4.3" evidence="6"/>
<reference evidence="7" key="1">
    <citation type="submission" date="2020-10" db="EMBL/GenBank/DDBJ databases">
        <authorList>
            <person name="Gilroy R."/>
        </authorList>
    </citation>
    <scope>NUCLEOTIDE SEQUENCE</scope>
    <source>
        <strain evidence="7">CHK184-20233</strain>
    </source>
</reference>
<proteinExistence type="inferred from homology"/>
<evidence type="ECO:0000313" key="8">
    <source>
        <dbReference type="Proteomes" id="UP000824232"/>
    </source>
</evidence>
<evidence type="ECO:0000256" key="4">
    <source>
        <dbReference type="ARBA" id="ARBA00022741"/>
    </source>
</evidence>
<dbReference type="PROSITE" id="PS00721">
    <property type="entry name" value="FTHFS_1"/>
    <property type="match status" value="1"/>
</dbReference>
<dbReference type="GO" id="GO:0004329">
    <property type="term" value="F:formate-tetrahydrofolate ligase activity"/>
    <property type="evidence" value="ECO:0007669"/>
    <property type="project" value="UniProtKB-UniRule"/>
</dbReference>
<keyword evidence="4 6" id="KW-0547">Nucleotide-binding</keyword>
<dbReference type="InterPro" id="IPR027417">
    <property type="entry name" value="P-loop_NTPase"/>
</dbReference>
<keyword evidence="5 6" id="KW-0067">ATP-binding</keyword>
<dbReference type="InterPro" id="IPR020628">
    <property type="entry name" value="Formate_THF_ligase_CS"/>
</dbReference>
<name>A0A9D1DU29_9FIRM</name>
<dbReference type="Proteomes" id="UP000824232">
    <property type="component" value="Unassembled WGS sequence"/>
</dbReference>
<comment type="caution">
    <text evidence="7">The sequence shown here is derived from an EMBL/GenBank/DDBJ whole genome shotgun (WGS) entry which is preliminary data.</text>
</comment>
<evidence type="ECO:0000313" key="7">
    <source>
        <dbReference type="EMBL" id="HIR58963.1"/>
    </source>
</evidence>
<comment type="pathway">
    <text evidence="1 6">One-carbon metabolism; tetrahydrofolate interconversion.</text>
</comment>
<dbReference type="HAMAP" id="MF_01543">
    <property type="entry name" value="FTHFS"/>
    <property type="match status" value="1"/>
</dbReference>
<protein>
    <recommendedName>
        <fullName evidence="6">Formate--tetrahydrofolate ligase</fullName>
        <ecNumber evidence="6">6.3.4.3</ecNumber>
    </recommendedName>
    <alternativeName>
        <fullName evidence="6">Formyltetrahydrofolate synthetase</fullName>
        <shortName evidence="6">FHS</shortName>
        <shortName evidence="6">FTHFS</shortName>
    </alternativeName>
</protein>
<dbReference type="Pfam" id="PF01268">
    <property type="entry name" value="FTHFS"/>
    <property type="match status" value="1"/>
</dbReference>
<keyword evidence="3 6" id="KW-0436">Ligase</keyword>
<evidence type="ECO:0000256" key="2">
    <source>
        <dbReference type="ARBA" id="ARBA00022563"/>
    </source>
</evidence>
<evidence type="ECO:0000256" key="5">
    <source>
        <dbReference type="ARBA" id="ARBA00022840"/>
    </source>
</evidence>
<evidence type="ECO:0000256" key="3">
    <source>
        <dbReference type="ARBA" id="ARBA00022598"/>
    </source>
</evidence>
<reference evidence="7" key="2">
    <citation type="journal article" date="2021" name="PeerJ">
        <title>Extensive microbial diversity within the chicken gut microbiome revealed by metagenomics and culture.</title>
        <authorList>
            <person name="Gilroy R."/>
            <person name="Ravi A."/>
            <person name="Getino M."/>
            <person name="Pursley I."/>
            <person name="Horton D.L."/>
            <person name="Alikhan N.F."/>
            <person name="Baker D."/>
            <person name="Gharbi K."/>
            <person name="Hall N."/>
            <person name="Watson M."/>
            <person name="Adriaenssens E.M."/>
            <person name="Foster-Nyarko E."/>
            <person name="Jarju S."/>
            <person name="Secka A."/>
            <person name="Antonio M."/>
            <person name="Oren A."/>
            <person name="Chaudhuri R.R."/>
            <person name="La Ragione R."/>
            <person name="Hildebrand F."/>
            <person name="Pallen M.J."/>
        </authorList>
    </citation>
    <scope>NUCLEOTIDE SEQUENCE</scope>
    <source>
        <strain evidence="7">CHK184-20233</strain>
    </source>
</reference>
<sequence>MTDLEIAHNTKLEDIKTIASKLNLSLDDIEMYGKSKAKIVKDMGEKNGKVILVTAINPTPYGEGKTTVSIGLADAFNKLNKSVCLALREPSLGPVFGIKGGATGGGYSQVVPMEDINLHFTGDFHAITSANNLISAAIYNHIEKGNDLDIKTVTFNRCLDVNDRSLRDVKLECKNGEYLEHFNITAASEVMALFCLATDIDDLKNRLSRIIVGFNSKDEAIYVHDLKLEGALTVLLKDAFKPNLVQTLEGTPAIIHGGPFANIAHGCSSITSIKLTRSLSDYVITEAGFGSDLGAEKFLDIVCPTAGITPSTIVLVVTVRALKYNGDGTLASGICNIDAHLNHLKNYNVPIVVCINKFNDDSLDDINYIKDYVKSRGYVCEVSDAYSKGGEGAIDLAKAVIKSCEEVNHFKPLVDKSDSIKNKINKLNKLVYNSEMTEYSEVAEEKLKLIDKLGLSHLPICVAKTQYSISDDPKLLGYPKDNVLHVRDLIINRGAGFITVLSGKIYTMPGLPKKPNYENIDLVDGEIKGLF</sequence>
<dbReference type="GO" id="GO:0035999">
    <property type="term" value="P:tetrahydrofolate interconversion"/>
    <property type="evidence" value="ECO:0007669"/>
    <property type="project" value="UniProtKB-UniRule"/>
</dbReference>
<accession>A0A9D1DU29</accession>
<dbReference type="Gene3D" id="3.10.410.10">
    <property type="entry name" value="Formyltetrahydrofolate synthetase, domain 3"/>
    <property type="match status" value="1"/>
</dbReference>
<dbReference type="EMBL" id="DVHC01000029">
    <property type="protein sequence ID" value="HIR58963.1"/>
    <property type="molecule type" value="Genomic_DNA"/>
</dbReference>
<comment type="similarity">
    <text evidence="6">Belongs to the formate--tetrahydrofolate ligase family.</text>
</comment>
<dbReference type="GO" id="GO:0005524">
    <property type="term" value="F:ATP binding"/>
    <property type="evidence" value="ECO:0007669"/>
    <property type="project" value="UniProtKB-UniRule"/>
</dbReference>
<dbReference type="NCBIfam" id="NF010030">
    <property type="entry name" value="PRK13505.1"/>
    <property type="match status" value="1"/>
</dbReference>
<dbReference type="SUPFAM" id="SSF52540">
    <property type="entry name" value="P-loop containing nucleoside triphosphate hydrolases"/>
    <property type="match status" value="1"/>
</dbReference>
<feature type="binding site" evidence="6">
    <location>
        <begin position="59"/>
        <end position="66"/>
    </location>
    <ligand>
        <name>ATP</name>
        <dbReference type="ChEBI" id="CHEBI:30616"/>
    </ligand>
</feature>
<dbReference type="Gene3D" id="3.30.1510.10">
    <property type="entry name" value="Domain 2, N(10)-formyltetrahydrofolate synthetase"/>
    <property type="match status" value="1"/>
</dbReference>
<gene>
    <name evidence="6" type="primary">fhs</name>
    <name evidence="7" type="ORF">IAB38_02835</name>
</gene>
<dbReference type="InterPro" id="IPR000559">
    <property type="entry name" value="Formate_THF_ligase"/>
</dbReference>
<dbReference type="Gene3D" id="3.40.50.300">
    <property type="entry name" value="P-loop containing nucleotide triphosphate hydrolases"/>
    <property type="match status" value="1"/>
</dbReference>
<organism evidence="7 8">
    <name type="scientific">Candidatus Onthousia excrementipullorum</name>
    <dbReference type="NCBI Taxonomy" id="2840884"/>
    <lineage>
        <taxon>Bacteria</taxon>
        <taxon>Bacillati</taxon>
        <taxon>Bacillota</taxon>
        <taxon>Bacilli</taxon>
        <taxon>Candidatus Onthousia</taxon>
    </lineage>
</organism>
<evidence type="ECO:0000256" key="1">
    <source>
        <dbReference type="ARBA" id="ARBA00004777"/>
    </source>
</evidence>
<dbReference type="AlphaFoldDB" id="A0A9D1DU29"/>